<dbReference type="Proteomes" id="UP000261560">
    <property type="component" value="Unplaced"/>
</dbReference>
<dbReference type="InterPro" id="IPR036179">
    <property type="entry name" value="Ig-like_dom_sf"/>
</dbReference>
<organism evidence="2 3">
    <name type="scientific">Oryzias melastigma</name>
    <name type="common">Marine medaka</name>
    <dbReference type="NCBI Taxonomy" id="30732"/>
    <lineage>
        <taxon>Eukaryota</taxon>
        <taxon>Metazoa</taxon>
        <taxon>Chordata</taxon>
        <taxon>Craniata</taxon>
        <taxon>Vertebrata</taxon>
        <taxon>Euteleostomi</taxon>
        <taxon>Actinopterygii</taxon>
        <taxon>Neopterygii</taxon>
        <taxon>Teleostei</taxon>
        <taxon>Neoteleostei</taxon>
        <taxon>Acanthomorphata</taxon>
        <taxon>Ovalentaria</taxon>
        <taxon>Atherinomorphae</taxon>
        <taxon>Beloniformes</taxon>
        <taxon>Adrianichthyidae</taxon>
        <taxon>Oryziinae</taxon>
        <taxon>Oryzias</taxon>
    </lineage>
</organism>
<reference evidence="2" key="2">
    <citation type="submission" date="2025-09" db="UniProtKB">
        <authorList>
            <consortium name="Ensembl"/>
        </authorList>
    </citation>
    <scope>IDENTIFICATION</scope>
</reference>
<sequence>LFYSVSLKHPDLHETFWFTKWKNNKELDLREDPDYADRITYHFSGNNCLLRISDLKLRDSAEYKFRIETNQHGGSYTGSPGVTLTVTDLQVLIQTKSWYSGSRWFEMLCSSRCVLPPSSYVWYKNGEIITGQGQQKYSDYLNTGESVSCAVGGHDLHFVFLPDAPKSVSVSMNPPEILEDSSVTLTCSCDANPAANYTWFKNNQGLLSGGPHLILPSVHRSDSRKYHCVAENELGKTASEYVSMNVEFQSDWKRSETTFKDGSESCSWYRKPHSSVESGCVFVVGAELAAQLFLEGAVGIDLTSARFQPLVFVGMGGAAADSAGFS</sequence>
<dbReference type="SUPFAM" id="SSF48726">
    <property type="entry name" value="Immunoglobulin"/>
    <property type="match status" value="2"/>
</dbReference>
<evidence type="ECO:0000313" key="3">
    <source>
        <dbReference type="Proteomes" id="UP000261560"/>
    </source>
</evidence>
<accession>A0A3B3DF02</accession>
<reference evidence="2" key="1">
    <citation type="submission" date="2025-08" db="UniProtKB">
        <authorList>
            <consortium name="Ensembl"/>
        </authorList>
    </citation>
    <scope>IDENTIFICATION</scope>
</reference>
<dbReference type="GeneTree" id="ENSGT01140000283992"/>
<dbReference type="InterPro" id="IPR007110">
    <property type="entry name" value="Ig-like_dom"/>
</dbReference>
<dbReference type="AlphaFoldDB" id="A0A3B3DF02"/>
<dbReference type="PaxDb" id="30732-ENSOMEP00000027980"/>
<evidence type="ECO:0000313" key="2">
    <source>
        <dbReference type="Ensembl" id="ENSOMEP00000027980.1"/>
    </source>
</evidence>
<dbReference type="Gene3D" id="2.60.40.10">
    <property type="entry name" value="Immunoglobulins"/>
    <property type="match status" value="2"/>
</dbReference>
<dbReference type="OMA" id="ASCQNIR"/>
<dbReference type="PROSITE" id="PS50835">
    <property type="entry name" value="IG_LIKE"/>
    <property type="match status" value="1"/>
</dbReference>
<dbReference type="Pfam" id="PF13927">
    <property type="entry name" value="Ig_3"/>
    <property type="match status" value="1"/>
</dbReference>
<dbReference type="PANTHER" id="PTHR46013:SF4">
    <property type="entry name" value="B-CELL RECEPTOR CD22-RELATED"/>
    <property type="match status" value="1"/>
</dbReference>
<protein>
    <recommendedName>
        <fullName evidence="1">Ig-like domain-containing protein</fullName>
    </recommendedName>
</protein>
<dbReference type="SMART" id="SM00408">
    <property type="entry name" value="IGc2"/>
    <property type="match status" value="1"/>
</dbReference>
<name>A0A3B3DF02_ORYME</name>
<dbReference type="InterPro" id="IPR003598">
    <property type="entry name" value="Ig_sub2"/>
</dbReference>
<dbReference type="SMART" id="SM00409">
    <property type="entry name" value="IG"/>
    <property type="match status" value="2"/>
</dbReference>
<dbReference type="STRING" id="30732.ENSOMEP00000027980"/>
<feature type="domain" description="Ig-like" evidence="1">
    <location>
        <begin position="165"/>
        <end position="243"/>
    </location>
</feature>
<dbReference type="Ensembl" id="ENSOMET00000000568.1">
    <property type="protein sequence ID" value="ENSOMEP00000027980.1"/>
    <property type="gene ID" value="ENSOMEG00000010776.1"/>
</dbReference>
<dbReference type="PANTHER" id="PTHR46013">
    <property type="entry name" value="VASCULAR CELL ADHESION MOLECULE 1"/>
    <property type="match status" value="1"/>
</dbReference>
<evidence type="ECO:0000259" key="1">
    <source>
        <dbReference type="PROSITE" id="PS50835"/>
    </source>
</evidence>
<dbReference type="CDD" id="cd00096">
    <property type="entry name" value="Ig"/>
    <property type="match status" value="1"/>
</dbReference>
<dbReference type="InterPro" id="IPR003599">
    <property type="entry name" value="Ig_sub"/>
</dbReference>
<keyword evidence="3" id="KW-1185">Reference proteome</keyword>
<dbReference type="InterPro" id="IPR013783">
    <property type="entry name" value="Ig-like_fold"/>
</dbReference>
<proteinExistence type="predicted"/>